<keyword evidence="3" id="KW-0326">Glycosidase</keyword>
<accession>A0A5R8QAT6</accession>
<keyword evidence="2 5" id="KW-0378">Hydrolase</keyword>
<evidence type="ECO:0000256" key="4">
    <source>
        <dbReference type="RuleBase" id="RU003690"/>
    </source>
</evidence>
<dbReference type="OrthoDB" id="9765195at2"/>
<dbReference type="Proteomes" id="UP000306912">
    <property type="component" value="Unassembled WGS sequence"/>
</dbReference>
<dbReference type="FunFam" id="3.20.20.80:FF:000004">
    <property type="entry name" value="Beta-glucosidase 6-phospho-beta-glucosidase"/>
    <property type="match status" value="1"/>
</dbReference>
<evidence type="ECO:0000256" key="2">
    <source>
        <dbReference type="ARBA" id="ARBA00022801"/>
    </source>
</evidence>
<name>A0A5R8QAT6_9FIRM</name>
<evidence type="ECO:0000256" key="1">
    <source>
        <dbReference type="ARBA" id="ARBA00010838"/>
    </source>
</evidence>
<dbReference type="InterPro" id="IPR001360">
    <property type="entry name" value="Glyco_hydro_1"/>
</dbReference>
<reference evidence="5 6" key="1">
    <citation type="submission" date="2019-05" db="EMBL/GenBank/DDBJ databases">
        <title>Culicoidintestinum kansasii gen. nov., sp. nov. from the gastrointestinal tract of the biting midge, Culicoides sonorensis.</title>
        <authorList>
            <person name="Neupane S."/>
            <person name="Ghosh A."/>
            <person name="Gunther S."/>
            <person name="Martin K."/>
            <person name="Zurek L."/>
        </authorList>
    </citation>
    <scope>NUCLEOTIDE SEQUENCE [LARGE SCALE GENOMIC DNA]</scope>
    <source>
        <strain evidence="5 6">CS-1</strain>
    </source>
</reference>
<evidence type="ECO:0000313" key="6">
    <source>
        <dbReference type="Proteomes" id="UP000306912"/>
    </source>
</evidence>
<protein>
    <submittedName>
        <fullName evidence="5">Glycoside hydrolase family 1 protein</fullName>
    </submittedName>
</protein>
<dbReference type="SUPFAM" id="SSF51445">
    <property type="entry name" value="(Trans)glycosidases"/>
    <property type="match status" value="1"/>
</dbReference>
<keyword evidence="6" id="KW-1185">Reference proteome</keyword>
<dbReference type="Pfam" id="PF00232">
    <property type="entry name" value="Glyco_hydro_1"/>
    <property type="match status" value="1"/>
</dbReference>
<dbReference type="EMBL" id="VBWP01000007">
    <property type="protein sequence ID" value="TLG72735.1"/>
    <property type="molecule type" value="Genomic_DNA"/>
</dbReference>
<evidence type="ECO:0000313" key="5">
    <source>
        <dbReference type="EMBL" id="TLG72735.1"/>
    </source>
</evidence>
<dbReference type="PANTHER" id="PTHR10353:SF139">
    <property type="entry name" value="6-PHOSPHO-BETA-GLUCOSIDASE GMUD"/>
    <property type="match status" value="1"/>
</dbReference>
<dbReference type="AlphaFoldDB" id="A0A5R8QAT6"/>
<dbReference type="PRINTS" id="PR00131">
    <property type="entry name" value="GLHYDRLASE1"/>
</dbReference>
<gene>
    <name evidence="5" type="ORF">FEZ08_08515</name>
</gene>
<dbReference type="GO" id="GO:0008422">
    <property type="term" value="F:beta-glucosidase activity"/>
    <property type="evidence" value="ECO:0007669"/>
    <property type="project" value="TreeGrafter"/>
</dbReference>
<dbReference type="Gene3D" id="3.20.20.80">
    <property type="entry name" value="Glycosidases"/>
    <property type="match status" value="1"/>
</dbReference>
<dbReference type="InterPro" id="IPR017853">
    <property type="entry name" value="GH"/>
</dbReference>
<comment type="caution">
    <text evidence="5">The sequence shown here is derived from an EMBL/GenBank/DDBJ whole genome shotgun (WGS) entry which is preliminary data.</text>
</comment>
<organism evidence="5 6">
    <name type="scientific">Culicoidibacter larvae</name>
    <dbReference type="NCBI Taxonomy" id="2579976"/>
    <lineage>
        <taxon>Bacteria</taxon>
        <taxon>Bacillati</taxon>
        <taxon>Bacillota</taxon>
        <taxon>Culicoidibacteria</taxon>
        <taxon>Culicoidibacterales</taxon>
        <taxon>Culicoidibacteraceae</taxon>
        <taxon>Culicoidibacter</taxon>
    </lineage>
</organism>
<dbReference type="InParanoid" id="A0A5R8QAT6"/>
<dbReference type="RefSeq" id="WP_138191365.1">
    <property type="nucleotide sequence ID" value="NZ_VBWP01000007.1"/>
</dbReference>
<proteinExistence type="inferred from homology"/>
<evidence type="ECO:0000256" key="3">
    <source>
        <dbReference type="ARBA" id="ARBA00023295"/>
    </source>
</evidence>
<dbReference type="GO" id="GO:0016052">
    <property type="term" value="P:carbohydrate catabolic process"/>
    <property type="evidence" value="ECO:0007669"/>
    <property type="project" value="TreeGrafter"/>
</dbReference>
<sequence>MFYQFPEDFYWGGASSALQTEGSDSSRGKTIFDVFYNLAPNRFFDGVGPNKLADFYHRYKEDISLYKAVGHNSHRTSISWARLIPDGDGDVDQEAVVYYHEVIDEFKRQGVTLIMNLMHFDMPAALQAKGGFENREVVDAYVRYAKICFELFGDKVKLWATFNEPIVTPEGGYLYDFHYPNVVDFKRAVQVSYNMIIAHAAAVKVFHQVVDGGEICTILNITPIYPRSDNPKDVAAARIADLIFVRSFLDPVLLGQWNAELVEFLGEHDLLPVGLPEDKQLIAANRVDFIGLNYYQPRRVKAKEHVPHPESVLLPESFFDYYEMQGRRMNTSRGWEIYPKAIYDMLMTIKNEYGNVKCYIAENGMGIQQEDQFRGADGVIDDTYRIAFYKEHLRYVHQAISEGVNCFGYHIWTPIDNWSMINAYKNRYGVIEFNPQTGERKLKRSGSWFKELVDANGFDD</sequence>
<comment type="similarity">
    <text evidence="1 4">Belongs to the glycosyl hydrolase 1 family.</text>
</comment>
<dbReference type="GO" id="GO:0005829">
    <property type="term" value="C:cytosol"/>
    <property type="evidence" value="ECO:0007669"/>
    <property type="project" value="TreeGrafter"/>
</dbReference>
<dbReference type="PANTHER" id="PTHR10353">
    <property type="entry name" value="GLYCOSYL HYDROLASE"/>
    <property type="match status" value="1"/>
</dbReference>